<reference evidence="1" key="1">
    <citation type="submission" date="2015-11" db="EMBL/GenBank/DDBJ databases">
        <authorList>
            <person name="Zhang Y."/>
            <person name="Guo Z."/>
        </authorList>
    </citation>
    <scope>NUCLEOTIDE SEQUENCE [LARGE SCALE GENOMIC DNA]</scope>
    <source>
        <strain evidence="1">KCTC 12086</strain>
    </source>
</reference>
<dbReference type="KEGG" id="pphe:PP2015_375"/>
<evidence type="ECO:0000313" key="5">
    <source>
        <dbReference type="Proteomes" id="UP000291338"/>
    </source>
</evidence>
<reference evidence="6" key="5">
    <citation type="submission" date="2019-06" db="EMBL/GenBank/DDBJ databases">
        <title>Co-occurence of chitin degradation, pigmentation and bioactivity in marine Pseudoalteromonas.</title>
        <authorList>
            <person name="Sonnenschein E.C."/>
            <person name="Bech P.K."/>
        </authorList>
    </citation>
    <scope>NUCLEOTIDE SEQUENCE [LARGE SCALE GENOMIC DNA]</scope>
    <source>
        <strain evidence="6">S1189</strain>
    </source>
</reference>
<gene>
    <name evidence="2" type="ORF">C1E23_10520</name>
    <name evidence="3" type="ORF">CWB73_01960</name>
    <name evidence="1" type="ORF">PP2015_375</name>
</gene>
<evidence type="ECO:0000313" key="4">
    <source>
        <dbReference type="Proteomes" id="UP000061457"/>
    </source>
</evidence>
<dbReference type="EMBL" id="PPSX01000036">
    <property type="protein sequence ID" value="RZQ53058.1"/>
    <property type="molecule type" value="Genomic_DNA"/>
</dbReference>
<evidence type="ECO:0000313" key="1">
    <source>
        <dbReference type="EMBL" id="ALO40901.1"/>
    </source>
</evidence>
<dbReference type="OrthoDB" id="4773254at2"/>
<reference evidence="4" key="2">
    <citation type="submission" date="2015-11" db="EMBL/GenBank/DDBJ databases">
        <authorList>
            <person name="Kim K.M."/>
        </authorList>
    </citation>
    <scope>NUCLEOTIDE SEQUENCE [LARGE SCALE GENOMIC DNA]</scope>
    <source>
        <strain evidence="4">KCTC 12086</strain>
    </source>
</reference>
<dbReference type="EMBL" id="CP013187">
    <property type="protein sequence ID" value="ALO40901.1"/>
    <property type="molecule type" value="Genomic_DNA"/>
</dbReference>
<evidence type="ECO:0000313" key="6">
    <source>
        <dbReference type="Proteomes" id="UP000307362"/>
    </source>
</evidence>
<reference evidence="2 5" key="4">
    <citation type="submission" date="2018-01" db="EMBL/GenBank/DDBJ databases">
        <title>Co-occurrence of chitin degradation, pigmentation and bioactivity in marine Pseudoalteromonas.</title>
        <authorList>
            <person name="Paulsen S."/>
            <person name="Gram L."/>
            <person name="Machado H."/>
        </authorList>
    </citation>
    <scope>NUCLEOTIDE SEQUENCE [LARGE SCALE GENOMIC DNA]</scope>
    <source>
        <strain evidence="2 5">S3898</strain>
    </source>
</reference>
<dbReference type="Proteomes" id="UP000307362">
    <property type="component" value="Unassembled WGS sequence"/>
</dbReference>
<evidence type="ECO:0000313" key="2">
    <source>
        <dbReference type="EMBL" id="RZQ53058.1"/>
    </source>
</evidence>
<name>A0A0S2JYK7_9GAMM</name>
<evidence type="ECO:0008006" key="7">
    <source>
        <dbReference type="Google" id="ProtNLM"/>
    </source>
</evidence>
<proteinExistence type="predicted"/>
<dbReference type="RefSeq" id="WP_058028673.1">
    <property type="nucleotide sequence ID" value="NZ_CP013187.1"/>
</dbReference>
<organism evidence="1 4">
    <name type="scientific">Pseudoalteromonas phenolica</name>
    <dbReference type="NCBI Taxonomy" id="161398"/>
    <lineage>
        <taxon>Bacteria</taxon>
        <taxon>Pseudomonadati</taxon>
        <taxon>Pseudomonadota</taxon>
        <taxon>Gammaproteobacteria</taxon>
        <taxon>Alteromonadales</taxon>
        <taxon>Pseudoalteromonadaceae</taxon>
        <taxon>Pseudoalteromonas</taxon>
    </lineage>
</organism>
<dbReference type="Proteomes" id="UP000291338">
    <property type="component" value="Unassembled WGS sequence"/>
</dbReference>
<evidence type="ECO:0000313" key="3">
    <source>
        <dbReference type="EMBL" id="TMP83608.1"/>
    </source>
</evidence>
<dbReference type="EMBL" id="PNCM01000006">
    <property type="protein sequence ID" value="TMP83608.1"/>
    <property type="molecule type" value="Genomic_DNA"/>
</dbReference>
<dbReference type="Proteomes" id="UP000061457">
    <property type="component" value="Chromosome I"/>
</dbReference>
<protein>
    <recommendedName>
        <fullName evidence="7">Orphan protein</fullName>
    </recommendedName>
</protein>
<accession>A0A0S2JYK7</accession>
<sequence>MNISGSNLPAMSGAGESGEVYSAKLAKSQQQADGKAALALIEAAGSSAAAQSPAKSTTATLGNNINVYV</sequence>
<keyword evidence="4" id="KW-1185">Reference proteome</keyword>
<dbReference type="AlphaFoldDB" id="A0A0S2JYK7"/>
<dbReference type="PATRIC" id="fig|161398.10.peg.385"/>
<reference evidence="3" key="6">
    <citation type="submission" date="2019-09" db="EMBL/GenBank/DDBJ databases">
        <title>Co-occurence of chitin degradation, pigmentation and bioactivity in marine Pseudoalteromonas.</title>
        <authorList>
            <person name="Sonnenschein E.C."/>
            <person name="Bech P.K."/>
        </authorList>
    </citation>
    <scope>NUCLEOTIDE SEQUENCE</scope>
    <source>
        <strain evidence="3">S1189</strain>
    </source>
</reference>
<reference evidence="3 6" key="3">
    <citation type="submission" date="2017-12" db="EMBL/GenBank/DDBJ databases">
        <authorList>
            <person name="Paulsen S."/>
            <person name="Gram L.K."/>
        </authorList>
    </citation>
    <scope>NUCLEOTIDE SEQUENCE [LARGE SCALE GENOMIC DNA]</scope>
    <source>
        <strain evidence="3 6">S1189</strain>
    </source>
</reference>